<sequence>MKRQIIAAAGLAGLAFGAQADPVSIESFAKEPNISSLSMSDDGTYMVGLIATPGDDNETLSLASWELPDTIDTSKPLVPTRITPPNNKMRFAAIQALPGDKVFVVGRQAWTGQTFCTEGGGFGATKTFVTKFYVGSKDLDDLDEGIAGLGTERLRDKQLEQCRDINNTTGISNTLPLEEDNVIVTYNNIASGETEYYRVNMRTNSKTFLYNGSGRQDISFTDPRNGRILVRQGLEPAGGGDQRVETYMLNEETGAMEREEPLDYLISNRYQMDVAGYDEASGRYYMITDKFSDKAAVYFYDPKTNQFSNEPVFAHPDFSATGVVLGTDKENWNEPLGFRYAAATIETYWLDPERRSIQEGLEQAFPGQMIEIIDGAKDGNRILFSTEASDQPPAYYMLLNKNKVVMIGDSRPWIDESDIGTTELIYYPARDGLSIPGLLSLPDSYNKDTDGRIPTIILPHGGPWARDYAGWDISGWVPFLTSRGYAVLQPQYRGSTGFGRELWFAGDKEWGQAMQDDKDDGAQYLVDQGIADPDKLAIFGYSYGGFAAFAATVRENSPYQCAISGAGVSNLSLFNRLWSSNRVQRALQGNTLAGMDPSKNTAKANIPILVYHGDRDVRVPIEEGRGFYNAVKGRVNAKFVEIKDMPHSLPWWPDHHRQSLKAIDDWLKSDNCFG</sequence>
<feature type="signal peptide" evidence="2">
    <location>
        <begin position="1"/>
        <end position="20"/>
    </location>
</feature>
<evidence type="ECO:0000259" key="3">
    <source>
        <dbReference type="Pfam" id="PF00326"/>
    </source>
</evidence>
<dbReference type="InterPro" id="IPR029058">
    <property type="entry name" value="AB_hydrolase_fold"/>
</dbReference>
<organism evidence="4 5">
    <name type="scientific">Henriciella barbarensis</name>
    <dbReference type="NCBI Taxonomy" id="86342"/>
    <lineage>
        <taxon>Bacteria</taxon>
        <taxon>Pseudomonadati</taxon>
        <taxon>Pseudomonadota</taxon>
        <taxon>Alphaproteobacteria</taxon>
        <taxon>Hyphomonadales</taxon>
        <taxon>Hyphomonadaceae</taxon>
        <taxon>Henriciella</taxon>
    </lineage>
</organism>
<dbReference type="InterPro" id="IPR011043">
    <property type="entry name" value="Gal_Oxase/kelch_b-propeller"/>
</dbReference>
<dbReference type="EMBL" id="QWGB01000014">
    <property type="protein sequence ID" value="RIJ20431.1"/>
    <property type="molecule type" value="Genomic_DNA"/>
</dbReference>
<keyword evidence="1" id="KW-0378">Hydrolase</keyword>
<dbReference type="OrthoDB" id="128799at2"/>
<keyword evidence="2" id="KW-0732">Signal</keyword>
<feature type="domain" description="Peptidase S9 prolyl oligopeptidase catalytic" evidence="3">
    <location>
        <begin position="477"/>
        <end position="668"/>
    </location>
</feature>
<comment type="caution">
    <text evidence="4">The sequence shown here is derived from an EMBL/GenBank/DDBJ whole genome shotgun (WGS) entry which is preliminary data.</text>
</comment>
<dbReference type="GO" id="GO:0006508">
    <property type="term" value="P:proteolysis"/>
    <property type="evidence" value="ECO:0007669"/>
    <property type="project" value="InterPro"/>
</dbReference>
<name>A0A399QPM1_9PROT</name>
<dbReference type="Gene3D" id="3.40.50.1820">
    <property type="entry name" value="alpha/beta hydrolase"/>
    <property type="match status" value="1"/>
</dbReference>
<protein>
    <submittedName>
        <fullName evidence="4">S9 family peptidase</fullName>
    </submittedName>
</protein>
<dbReference type="Proteomes" id="UP000265431">
    <property type="component" value="Unassembled WGS sequence"/>
</dbReference>
<dbReference type="InterPro" id="IPR001375">
    <property type="entry name" value="Peptidase_S9_cat"/>
</dbReference>
<evidence type="ECO:0000313" key="5">
    <source>
        <dbReference type="Proteomes" id="UP000265431"/>
    </source>
</evidence>
<dbReference type="AlphaFoldDB" id="A0A399QPM1"/>
<dbReference type="Pfam" id="PF00326">
    <property type="entry name" value="Peptidase_S9"/>
    <property type="match status" value="1"/>
</dbReference>
<evidence type="ECO:0000256" key="2">
    <source>
        <dbReference type="SAM" id="SignalP"/>
    </source>
</evidence>
<feature type="chain" id="PRO_5017424339" evidence="2">
    <location>
        <begin position="21"/>
        <end position="674"/>
    </location>
</feature>
<gene>
    <name evidence="4" type="ORF">D1224_15010</name>
</gene>
<accession>A0A399QPM1</accession>
<dbReference type="PANTHER" id="PTHR42776">
    <property type="entry name" value="SERINE PEPTIDASE S9 FAMILY MEMBER"/>
    <property type="match status" value="1"/>
</dbReference>
<evidence type="ECO:0000313" key="4">
    <source>
        <dbReference type="EMBL" id="RIJ20431.1"/>
    </source>
</evidence>
<evidence type="ECO:0000256" key="1">
    <source>
        <dbReference type="ARBA" id="ARBA00022801"/>
    </source>
</evidence>
<keyword evidence="5" id="KW-1185">Reference proteome</keyword>
<reference evidence="4 5" key="1">
    <citation type="submission" date="2018-08" db="EMBL/GenBank/DDBJ databases">
        <title>Henriciella mobilis sp. nov., isolated from seawater.</title>
        <authorList>
            <person name="Cheng H."/>
            <person name="Wu Y.-H."/>
            <person name="Xu X.-W."/>
            <person name="Guo L.-L."/>
        </authorList>
    </citation>
    <scope>NUCLEOTIDE SEQUENCE [LARGE SCALE GENOMIC DNA]</scope>
    <source>
        <strain evidence="4 5">CCUG66934</strain>
    </source>
</reference>
<proteinExistence type="predicted"/>
<dbReference type="PANTHER" id="PTHR42776:SF27">
    <property type="entry name" value="DIPEPTIDYL PEPTIDASE FAMILY MEMBER 6"/>
    <property type="match status" value="1"/>
</dbReference>
<dbReference type="SUPFAM" id="SSF50965">
    <property type="entry name" value="Galactose oxidase, central domain"/>
    <property type="match status" value="1"/>
</dbReference>
<dbReference type="RefSeq" id="WP_119380748.1">
    <property type="nucleotide sequence ID" value="NZ_QWGB01000014.1"/>
</dbReference>
<dbReference type="SUPFAM" id="SSF53474">
    <property type="entry name" value="alpha/beta-Hydrolases"/>
    <property type="match status" value="1"/>
</dbReference>
<dbReference type="GO" id="GO:0004252">
    <property type="term" value="F:serine-type endopeptidase activity"/>
    <property type="evidence" value="ECO:0007669"/>
    <property type="project" value="TreeGrafter"/>
</dbReference>